<comment type="caution">
    <text evidence="1">The sequence shown here is derived from an EMBL/GenBank/DDBJ whole genome shotgun (WGS) entry which is preliminary data.</text>
</comment>
<proteinExistence type="predicted"/>
<evidence type="ECO:0000313" key="2">
    <source>
        <dbReference type="Proteomes" id="UP000050525"/>
    </source>
</evidence>
<dbReference type="EMBL" id="AKHW03003627">
    <property type="protein sequence ID" value="KYO33997.1"/>
    <property type="molecule type" value="Genomic_DNA"/>
</dbReference>
<protein>
    <submittedName>
        <fullName evidence="1">Uncharacterized protein</fullName>
    </submittedName>
</protein>
<name>A0A151NB58_ALLMI</name>
<reference evidence="1 2" key="1">
    <citation type="journal article" date="2012" name="Genome Biol.">
        <title>Sequencing three crocodilian genomes to illuminate the evolution of archosaurs and amniotes.</title>
        <authorList>
            <person name="St John J.A."/>
            <person name="Braun E.L."/>
            <person name="Isberg S.R."/>
            <person name="Miles L.G."/>
            <person name="Chong A.Y."/>
            <person name="Gongora J."/>
            <person name="Dalzell P."/>
            <person name="Moran C."/>
            <person name="Bed'hom B."/>
            <person name="Abzhanov A."/>
            <person name="Burgess S.C."/>
            <person name="Cooksey A.M."/>
            <person name="Castoe T.A."/>
            <person name="Crawford N.G."/>
            <person name="Densmore L.D."/>
            <person name="Drew J.C."/>
            <person name="Edwards S.V."/>
            <person name="Faircloth B.C."/>
            <person name="Fujita M.K."/>
            <person name="Greenwold M.J."/>
            <person name="Hoffmann F.G."/>
            <person name="Howard J.M."/>
            <person name="Iguchi T."/>
            <person name="Janes D.E."/>
            <person name="Khan S.Y."/>
            <person name="Kohno S."/>
            <person name="de Koning A.J."/>
            <person name="Lance S.L."/>
            <person name="McCarthy F.M."/>
            <person name="McCormack J.E."/>
            <person name="Merchant M.E."/>
            <person name="Peterson D.G."/>
            <person name="Pollock D.D."/>
            <person name="Pourmand N."/>
            <person name="Raney B.J."/>
            <person name="Roessler K.A."/>
            <person name="Sanford J.R."/>
            <person name="Sawyer R.H."/>
            <person name="Schmidt C.J."/>
            <person name="Triplett E.W."/>
            <person name="Tuberville T.D."/>
            <person name="Venegas-Anaya M."/>
            <person name="Howard J.T."/>
            <person name="Jarvis E.D."/>
            <person name="Guillette L.J.Jr."/>
            <person name="Glenn T.C."/>
            <person name="Green R.E."/>
            <person name="Ray D.A."/>
        </authorList>
    </citation>
    <scope>NUCLEOTIDE SEQUENCE [LARGE SCALE GENOMIC DNA]</scope>
    <source>
        <strain evidence="1">KSC_2009_1</strain>
    </source>
</reference>
<gene>
    <name evidence="1" type="ORF">Y1Q_0024593</name>
</gene>
<sequence>MRSDHLINRRNLKDFQRSAKSSGEETLQAHHSFAPSKLLASVASCGNEFNGQSLLLKRGNYIKKFISSLSLSNAKWRQPAVRNLTTLLKKQGSTFVISGLNHKQSLSDTGAIM</sequence>
<accession>A0A151NB58</accession>
<organism evidence="1 2">
    <name type="scientific">Alligator mississippiensis</name>
    <name type="common">American alligator</name>
    <dbReference type="NCBI Taxonomy" id="8496"/>
    <lineage>
        <taxon>Eukaryota</taxon>
        <taxon>Metazoa</taxon>
        <taxon>Chordata</taxon>
        <taxon>Craniata</taxon>
        <taxon>Vertebrata</taxon>
        <taxon>Euteleostomi</taxon>
        <taxon>Archelosauria</taxon>
        <taxon>Archosauria</taxon>
        <taxon>Crocodylia</taxon>
        <taxon>Alligatoridae</taxon>
        <taxon>Alligatorinae</taxon>
        <taxon>Alligator</taxon>
    </lineage>
</organism>
<evidence type="ECO:0000313" key="1">
    <source>
        <dbReference type="EMBL" id="KYO33997.1"/>
    </source>
</evidence>
<dbReference type="AlphaFoldDB" id="A0A151NB58"/>
<dbReference type="Proteomes" id="UP000050525">
    <property type="component" value="Unassembled WGS sequence"/>
</dbReference>
<keyword evidence="2" id="KW-1185">Reference proteome</keyword>